<dbReference type="PANTHER" id="PTHR34987:SF6">
    <property type="entry name" value="ALPHA-L-RHAMNOSIDASE SIX-HAIRPIN GLYCOSIDASE DOMAIN-CONTAINING PROTEIN"/>
    <property type="match status" value="1"/>
</dbReference>
<reference evidence="1 2" key="1">
    <citation type="submission" date="2009-06" db="EMBL/GenBank/DDBJ databases">
        <title>The Genome Sequence of Lactobacillus coleohominis strain 101-4-CHN.</title>
        <authorList>
            <consortium name="The Broad Institute Genome Sequencing Platform"/>
            <person name="Ward D."/>
            <person name="Young S.K."/>
            <person name="Zeng Q."/>
            <person name="Koehrsen M."/>
            <person name="Alvarado L."/>
            <person name="Berlin A."/>
            <person name="Borenstein D."/>
            <person name="Chen Z."/>
            <person name="Engels R."/>
            <person name="Freedman E."/>
            <person name="Gellesch M."/>
            <person name="Goldberg J."/>
            <person name="Griggs A."/>
            <person name="Gujja S."/>
            <person name="Heiman D."/>
            <person name="Hepburn T."/>
            <person name="Howarth C."/>
            <person name="Jen D."/>
            <person name="Larson L."/>
            <person name="Lewis B."/>
            <person name="Mehta T."/>
            <person name="Park D."/>
            <person name="Pearson M."/>
            <person name="Roberts A."/>
            <person name="Saif S."/>
            <person name="Shea T."/>
            <person name="Shenoy N."/>
            <person name="Sisk P."/>
            <person name="Stolte C."/>
            <person name="Sykes S."/>
            <person name="Walk T."/>
            <person name="White J."/>
            <person name="Yandava C."/>
            <person name="Liu Y."/>
            <person name="Xu Q."/>
            <person name="Lander E."/>
            <person name="Nusbaum C."/>
            <person name="Galagan J."/>
            <person name="Birren B."/>
        </authorList>
    </citation>
    <scope>NUCLEOTIDE SEQUENCE [LARGE SCALE GENOMIC DNA]</scope>
    <source>
        <strain evidence="1 2">101-4-CHN</strain>
    </source>
</reference>
<sequence>MYGDPFGKSLCHAWGGSPVYLLGRYFMGLQPTTPGYATFTIHPHLSMFNELKCSLPLKNGSVHYHVHDGKIAIRTDRSGGTVITDSGMIELQPHQTVTIANN</sequence>
<proteinExistence type="predicted"/>
<evidence type="ECO:0000313" key="2">
    <source>
        <dbReference type="Proteomes" id="UP000003987"/>
    </source>
</evidence>
<organism evidence="1 2">
    <name type="scientific">Limosilactobacillus coleohominis 101-4-CHN</name>
    <dbReference type="NCBI Taxonomy" id="575594"/>
    <lineage>
        <taxon>Bacteria</taxon>
        <taxon>Bacillati</taxon>
        <taxon>Bacillota</taxon>
        <taxon>Bacilli</taxon>
        <taxon>Lactobacillales</taxon>
        <taxon>Lactobacillaceae</taxon>
        <taxon>Limosilactobacillus</taxon>
    </lineage>
</organism>
<evidence type="ECO:0008006" key="3">
    <source>
        <dbReference type="Google" id="ProtNLM"/>
    </source>
</evidence>
<dbReference type="InterPro" id="IPR008928">
    <property type="entry name" value="6-hairpin_glycosidase_sf"/>
</dbReference>
<keyword evidence="2" id="KW-1185">Reference proteome</keyword>
<dbReference type="Gene3D" id="2.60.420.10">
    <property type="entry name" value="Maltose phosphorylase, domain 3"/>
    <property type="match status" value="1"/>
</dbReference>
<dbReference type="PANTHER" id="PTHR34987">
    <property type="entry name" value="C, PUTATIVE (AFU_ORTHOLOGUE AFUA_3G02880)-RELATED"/>
    <property type="match status" value="1"/>
</dbReference>
<evidence type="ECO:0000313" key="1">
    <source>
        <dbReference type="EMBL" id="EEU29715.1"/>
    </source>
</evidence>
<dbReference type="GO" id="GO:0005975">
    <property type="term" value="P:carbohydrate metabolic process"/>
    <property type="evidence" value="ECO:0007669"/>
    <property type="project" value="InterPro"/>
</dbReference>
<dbReference type="STRING" id="575594.HMPREF0501_01509"/>
<gene>
    <name evidence="1" type="ORF">HMPREF0501_01509</name>
</gene>
<name>C7XXG4_9LACO</name>
<dbReference type="Proteomes" id="UP000003987">
    <property type="component" value="Unassembled WGS sequence"/>
</dbReference>
<protein>
    <recommendedName>
        <fullName evidence="3">Alpha-L-rhamnosidase C-terminal domain-containing protein</fullName>
    </recommendedName>
</protein>
<dbReference type="SUPFAM" id="SSF48208">
    <property type="entry name" value="Six-hairpin glycosidases"/>
    <property type="match status" value="1"/>
</dbReference>
<dbReference type="eggNOG" id="COG3408">
    <property type="taxonomic scope" value="Bacteria"/>
</dbReference>
<dbReference type="AlphaFoldDB" id="C7XXG4"/>
<dbReference type="EMBL" id="GG698806">
    <property type="protein sequence ID" value="EEU29715.1"/>
    <property type="molecule type" value="Genomic_DNA"/>
</dbReference>
<dbReference type="HOGENOM" id="CLU_175413_0_0_9"/>
<accession>C7XXG4</accession>